<keyword evidence="5 9" id="KW-0443">Lipid metabolism</keyword>
<keyword evidence="3 9" id="KW-0479">Metal-binding</keyword>
<accession>A0ABV7YR34</accession>
<comment type="caution">
    <text evidence="9">Lacks conserved residue(s) required for the propagation of feature annotation.</text>
</comment>
<evidence type="ECO:0000256" key="6">
    <source>
        <dbReference type="ARBA" id="ARBA00023209"/>
    </source>
</evidence>
<feature type="binding site" evidence="9">
    <location>
        <position position="14"/>
    </location>
    <ligand>
        <name>Mg(2+)</name>
        <dbReference type="ChEBI" id="CHEBI:18420"/>
    </ligand>
</feature>
<dbReference type="Pfam" id="PF01884">
    <property type="entry name" value="PcrB"/>
    <property type="match status" value="1"/>
</dbReference>
<evidence type="ECO:0000313" key="11">
    <source>
        <dbReference type="Proteomes" id="UP001595616"/>
    </source>
</evidence>
<name>A0ABV7YR34_9BACT</name>
<evidence type="ECO:0000256" key="8">
    <source>
        <dbReference type="ARBA" id="ARBA00047288"/>
    </source>
</evidence>
<keyword evidence="4 9" id="KW-0460">Magnesium</keyword>
<keyword evidence="11" id="KW-1185">Reference proteome</keyword>
<dbReference type="PANTHER" id="PTHR21235">
    <property type="entry name" value="IMIDAZOLE GLYCEROL PHOSPHATE SYNTHASE SUBUNIT HISF/H IGP SYNTHASE SUBUNIT HISF/H"/>
    <property type="match status" value="1"/>
</dbReference>
<dbReference type="NCBIfam" id="TIGR01768">
    <property type="entry name" value="GGGP-family"/>
    <property type="match status" value="1"/>
</dbReference>
<dbReference type="Gene3D" id="3.20.20.390">
    <property type="entry name" value="FMN-linked oxidoreductases"/>
    <property type="match status" value="1"/>
</dbReference>
<organism evidence="10 11">
    <name type="scientific">Lacihabitans lacunae</name>
    <dbReference type="NCBI Taxonomy" id="1028214"/>
    <lineage>
        <taxon>Bacteria</taxon>
        <taxon>Pseudomonadati</taxon>
        <taxon>Bacteroidota</taxon>
        <taxon>Cytophagia</taxon>
        <taxon>Cytophagales</taxon>
        <taxon>Leadbetterellaceae</taxon>
        <taxon>Lacihabitans</taxon>
    </lineage>
</organism>
<comment type="caution">
    <text evidence="10">The sequence shown here is derived from an EMBL/GenBank/DDBJ whole genome shotgun (WGS) entry which is preliminary data.</text>
</comment>
<dbReference type="InterPro" id="IPR010946">
    <property type="entry name" value="GGGP_synth"/>
</dbReference>
<evidence type="ECO:0000256" key="5">
    <source>
        <dbReference type="ARBA" id="ARBA00023098"/>
    </source>
</evidence>
<sequence>MFVKNKRHLAILLDPDKAEPSNFLLEKALPDYFFIGGSFVSMHRQSQICISIKKQCSVPLVLFPADPSHLTENADALLFLSLVSGRNPEYLIGKHVIAAPMLRKSKLKILPTAYMLIDGGEATSASYISNSNPIPYQKSDIALATALAAQMLGMKYIYLDCGSGAPKHVNPEMIKLLKDHLEIPIIVGGGIRTPETLFNLYEAGADVCVVGNILEKNPSLYMDFIAASK</sequence>
<evidence type="ECO:0000256" key="1">
    <source>
        <dbReference type="ARBA" id="ARBA00022516"/>
    </source>
</evidence>
<evidence type="ECO:0000313" key="10">
    <source>
        <dbReference type="EMBL" id="MFC3809450.1"/>
    </source>
</evidence>
<comment type="function">
    <text evidence="9">Prenyltransferase that catalyzes the transfer of the geranylgeranyl moiety of geranylgeranyl diphosphate (GGPP) to the C3 hydroxyl of sn-glycerol-1-phosphate (G1P).</text>
</comment>
<dbReference type="InterPro" id="IPR038597">
    <property type="entry name" value="GGGP/HepGP_synthase_sf"/>
</dbReference>
<protein>
    <recommendedName>
        <fullName evidence="9">Geranylgeranylglyceryl phosphate synthase</fullName>
        <shortName evidence="9">GGGP synthase</shortName>
        <shortName evidence="9">GGGPS</shortName>
        <ecNumber evidence="9">2.5.1.41</ecNumber>
    </recommendedName>
    <alternativeName>
        <fullName evidence="9">(S)-3-O-geranylgeranylglyceryl phosphate synthase</fullName>
    </alternativeName>
    <alternativeName>
        <fullName evidence="9">Phosphoglycerol geranylgeranyltransferase</fullName>
    </alternativeName>
</protein>
<dbReference type="EMBL" id="JBHRYQ010000001">
    <property type="protein sequence ID" value="MFC3809450.1"/>
    <property type="molecule type" value="Genomic_DNA"/>
</dbReference>
<dbReference type="SUPFAM" id="SSF51395">
    <property type="entry name" value="FMN-linked oxidoreductases"/>
    <property type="match status" value="1"/>
</dbReference>
<evidence type="ECO:0000256" key="7">
    <source>
        <dbReference type="ARBA" id="ARBA00023264"/>
    </source>
</evidence>
<dbReference type="NCBIfam" id="TIGR01769">
    <property type="entry name" value="GGGP"/>
    <property type="match status" value="1"/>
</dbReference>
<comment type="cofactor">
    <cofactor evidence="9">
        <name>Mg(2+)</name>
        <dbReference type="ChEBI" id="CHEBI:18420"/>
    </cofactor>
</comment>
<evidence type="ECO:0000256" key="9">
    <source>
        <dbReference type="HAMAP-Rule" id="MF_00112"/>
    </source>
</evidence>
<gene>
    <name evidence="10" type="ORF">ACFOOI_02175</name>
</gene>
<evidence type="ECO:0000256" key="2">
    <source>
        <dbReference type="ARBA" id="ARBA00022679"/>
    </source>
</evidence>
<keyword evidence="6 9" id="KW-0594">Phospholipid biosynthesis</keyword>
<feature type="binding site" evidence="9">
    <location>
        <position position="38"/>
    </location>
    <ligand>
        <name>Mg(2+)</name>
        <dbReference type="ChEBI" id="CHEBI:18420"/>
    </ligand>
</feature>
<dbReference type="Proteomes" id="UP001595616">
    <property type="component" value="Unassembled WGS sequence"/>
</dbReference>
<dbReference type="RefSeq" id="WP_379834525.1">
    <property type="nucleotide sequence ID" value="NZ_JBHRYQ010000001.1"/>
</dbReference>
<dbReference type="InterPro" id="IPR008205">
    <property type="entry name" value="GGGP_HepGP_synthase"/>
</dbReference>
<dbReference type="HAMAP" id="MF_00112">
    <property type="entry name" value="GGGP_HepGP_synthase"/>
    <property type="match status" value="1"/>
</dbReference>
<evidence type="ECO:0000256" key="4">
    <source>
        <dbReference type="ARBA" id="ARBA00022842"/>
    </source>
</evidence>
<proteinExistence type="inferred from homology"/>
<dbReference type="EC" id="2.5.1.41" evidence="9"/>
<comment type="similarity">
    <text evidence="9">Belongs to the GGGP/HepGP synthase family.</text>
</comment>
<comment type="catalytic activity">
    <reaction evidence="8 9">
        <text>sn-glycerol 1-phosphate + (2E,6E,10E)-geranylgeranyl diphosphate = sn-3-O-(geranylgeranyl)glycerol 1-phosphate + diphosphate</text>
        <dbReference type="Rhea" id="RHEA:23404"/>
        <dbReference type="ChEBI" id="CHEBI:33019"/>
        <dbReference type="ChEBI" id="CHEBI:57677"/>
        <dbReference type="ChEBI" id="CHEBI:57685"/>
        <dbReference type="ChEBI" id="CHEBI:58756"/>
        <dbReference type="EC" id="2.5.1.41"/>
    </reaction>
</comment>
<keyword evidence="1 9" id="KW-0444">Lipid biosynthesis</keyword>
<dbReference type="PANTHER" id="PTHR21235:SF22">
    <property type="entry name" value="GERANYLGERANYLGLYCERYL PHOSPHATE SYNTHASE"/>
    <property type="match status" value="1"/>
</dbReference>
<keyword evidence="2 9" id="KW-0808">Transferase</keyword>
<dbReference type="NCBIfam" id="NF003198">
    <property type="entry name" value="PRK04169.1-2"/>
    <property type="match status" value="1"/>
</dbReference>
<dbReference type="InterPro" id="IPR050064">
    <property type="entry name" value="IGPS_HisA/HisF"/>
</dbReference>
<evidence type="ECO:0000256" key="3">
    <source>
        <dbReference type="ARBA" id="ARBA00022723"/>
    </source>
</evidence>
<keyword evidence="7 9" id="KW-1208">Phospholipid metabolism</keyword>
<reference evidence="11" key="1">
    <citation type="journal article" date="2019" name="Int. J. Syst. Evol. Microbiol.">
        <title>The Global Catalogue of Microorganisms (GCM) 10K type strain sequencing project: providing services to taxonomists for standard genome sequencing and annotation.</title>
        <authorList>
            <consortium name="The Broad Institute Genomics Platform"/>
            <consortium name="The Broad Institute Genome Sequencing Center for Infectious Disease"/>
            <person name="Wu L."/>
            <person name="Ma J."/>
        </authorList>
    </citation>
    <scope>NUCLEOTIDE SEQUENCE [LARGE SCALE GENOMIC DNA]</scope>
    <source>
        <strain evidence="11">CECT 7956</strain>
    </source>
</reference>